<dbReference type="GeneID" id="77487235"/>
<keyword evidence="3" id="KW-1185">Reference proteome</keyword>
<dbReference type="RefSeq" id="WP_067481959.1">
    <property type="nucleotide sequence ID" value="NZ_BJUG01000002.1"/>
</dbReference>
<dbReference type="Proteomes" id="UP000321361">
    <property type="component" value="Unassembled WGS sequence"/>
</dbReference>
<reference evidence="1 4" key="2">
    <citation type="submission" date="2019-07" db="EMBL/GenBank/DDBJ databases">
        <title>Whole genome shotgun sequence of Enterococcus thailandicus NBRC 101867.</title>
        <authorList>
            <person name="Hosoyama A."/>
            <person name="Uohara A."/>
            <person name="Ohji S."/>
            <person name="Ichikawa N."/>
        </authorList>
    </citation>
    <scope>NUCLEOTIDE SEQUENCE [LARGE SCALE GENOMIC DNA]</scope>
    <source>
        <strain evidence="1 4">NBRC 101867</strain>
    </source>
</reference>
<comment type="caution">
    <text evidence="2">The sequence shown here is derived from an EMBL/GenBank/DDBJ whole genome shotgun (WGS) entry which is preliminary data.</text>
</comment>
<evidence type="ECO:0008006" key="5">
    <source>
        <dbReference type="Google" id="ProtNLM"/>
    </source>
</evidence>
<dbReference type="AlphaFoldDB" id="A0A179ET10"/>
<dbReference type="EMBL" id="BJUG01000002">
    <property type="protein sequence ID" value="GEK36287.1"/>
    <property type="molecule type" value="Genomic_DNA"/>
</dbReference>
<sequence>MLKITYKTAADANEMTKEYAEPAAFLHDQYLEVPPLQDYYHVVEATLDGQAIELKDQTIGGLFNQLNQK</sequence>
<organism evidence="2 3">
    <name type="scientific">Enterococcus thailandicus</name>
    <dbReference type="NCBI Taxonomy" id="417368"/>
    <lineage>
        <taxon>Bacteria</taxon>
        <taxon>Bacillati</taxon>
        <taxon>Bacillota</taxon>
        <taxon>Bacilli</taxon>
        <taxon>Lactobacillales</taxon>
        <taxon>Enterococcaceae</taxon>
        <taxon>Enterococcus</taxon>
    </lineage>
</organism>
<dbReference type="KEGG" id="eth:CK496_06235"/>
<gene>
    <name evidence="2" type="ORF">A6E74_02835</name>
    <name evidence="1" type="ORF">ETH01_05740</name>
</gene>
<protein>
    <recommendedName>
        <fullName evidence="5">DUF4649 domain-containing protein</fullName>
    </recommendedName>
</protein>
<evidence type="ECO:0000313" key="2">
    <source>
        <dbReference type="EMBL" id="OAQ56361.1"/>
    </source>
</evidence>
<evidence type="ECO:0000313" key="1">
    <source>
        <dbReference type="EMBL" id="GEK36287.1"/>
    </source>
</evidence>
<accession>A0A179ET10</accession>
<evidence type="ECO:0000313" key="3">
    <source>
        <dbReference type="Proteomes" id="UP000078516"/>
    </source>
</evidence>
<dbReference type="OrthoDB" id="2308381at2"/>
<evidence type="ECO:0000313" key="4">
    <source>
        <dbReference type="Proteomes" id="UP000321361"/>
    </source>
</evidence>
<name>A0A179ET10_ENTTH</name>
<reference evidence="2 3" key="1">
    <citation type="submission" date="2016-04" db="EMBL/GenBank/DDBJ databases">
        <title>Draft genome of an Enterococcus thailandicus strain isolated from bovine feces.</title>
        <authorList>
            <person name="Beukers A.G."/>
            <person name="Zaheer R."/>
            <person name="Goji N."/>
            <person name="Cook S.R."/>
            <person name="Amoako K."/>
            <person name="Chaves A.V."/>
            <person name="Ward M.P."/>
            <person name="Mcallister T.A."/>
        </authorList>
    </citation>
    <scope>NUCLEOTIDE SEQUENCE [LARGE SCALE GENOMIC DNA]</scope>
    <source>
        <strain evidence="2 3">F0711D 46</strain>
    </source>
</reference>
<dbReference type="EMBL" id="LWMN01000010">
    <property type="protein sequence ID" value="OAQ56361.1"/>
    <property type="molecule type" value="Genomic_DNA"/>
</dbReference>
<proteinExistence type="predicted"/>
<dbReference type="Proteomes" id="UP000078516">
    <property type="component" value="Unassembled WGS sequence"/>
</dbReference>
<dbReference type="Gene3D" id="3.30.1490.390">
    <property type="match status" value="1"/>
</dbReference>